<evidence type="ECO:0000256" key="4">
    <source>
        <dbReference type="ARBA" id="ARBA00023004"/>
    </source>
</evidence>
<proteinExistence type="predicted"/>
<dbReference type="GO" id="GO:0051539">
    <property type="term" value="F:4 iron, 4 sulfur cluster binding"/>
    <property type="evidence" value="ECO:0007669"/>
    <property type="project" value="UniProtKB-KW"/>
</dbReference>
<keyword evidence="1" id="KW-0004">4Fe-4S</keyword>
<feature type="domain" description="ELP3-like N-terminal" evidence="6">
    <location>
        <begin position="6"/>
        <end position="74"/>
    </location>
</feature>
<dbReference type="Pfam" id="PF23613">
    <property type="entry name" value="ELP3_N"/>
    <property type="match status" value="1"/>
</dbReference>
<reference evidence="7" key="1">
    <citation type="submission" date="2018-05" db="EMBL/GenBank/DDBJ databases">
        <authorList>
            <person name="Lanie J.A."/>
            <person name="Ng W.-L."/>
            <person name="Kazmierczak K.M."/>
            <person name="Andrzejewski T.M."/>
            <person name="Davidsen T.M."/>
            <person name="Wayne K.J."/>
            <person name="Tettelin H."/>
            <person name="Glass J.I."/>
            <person name="Rusch D."/>
            <person name="Podicherti R."/>
            <person name="Tsui H.-C.T."/>
            <person name="Winkler M.E."/>
        </authorList>
    </citation>
    <scope>NUCLEOTIDE SEQUENCE</scope>
</reference>
<dbReference type="PANTHER" id="PTHR11135">
    <property type="entry name" value="HISTONE ACETYLTRANSFERASE-RELATED"/>
    <property type="match status" value="1"/>
</dbReference>
<name>A0A382C579_9ZZZZ</name>
<dbReference type="InterPro" id="IPR039661">
    <property type="entry name" value="ELP3"/>
</dbReference>
<evidence type="ECO:0000313" key="7">
    <source>
        <dbReference type="EMBL" id="SVB20587.1"/>
    </source>
</evidence>
<evidence type="ECO:0000259" key="6">
    <source>
        <dbReference type="Pfam" id="PF23613"/>
    </source>
</evidence>
<keyword evidence="4" id="KW-0408">Iron</keyword>
<sequence>MKDSTFSKACTEISQCLLQISEPTKIQAKTEIKRVCTKYSLDRIPKNYEILSTVNGKSYEKLQNVLLKKPVKTASGVAIIALMPKPYACPHGRCTYCPGGIEFNTPNSYTGKEPVTISSIKNG</sequence>
<evidence type="ECO:0000256" key="2">
    <source>
        <dbReference type="ARBA" id="ARBA00022691"/>
    </source>
</evidence>
<feature type="non-terminal residue" evidence="7">
    <location>
        <position position="123"/>
    </location>
</feature>
<dbReference type="PANTHER" id="PTHR11135:SF0">
    <property type="entry name" value="ELONGATOR COMPLEX PROTEIN 3"/>
    <property type="match status" value="1"/>
</dbReference>
<dbReference type="EMBL" id="UINC01032622">
    <property type="protein sequence ID" value="SVB20587.1"/>
    <property type="molecule type" value="Genomic_DNA"/>
</dbReference>
<dbReference type="GO" id="GO:0002926">
    <property type="term" value="P:tRNA wobble base 5-methoxycarbonylmethyl-2-thiouridinylation"/>
    <property type="evidence" value="ECO:0007669"/>
    <property type="project" value="TreeGrafter"/>
</dbReference>
<organism evidence="7">
    <name type="scientific">marine metagenome</name>
    <dbReference type="NCBI Taxonomy" id="408172"/>
    <lineage>
        <taxon>unclassified sequences</taxon>
        <taxon>metagenomes</taxon>
        <taxon>ecological metagenomes</taxon>
    </lineage>
</organism>
<protein>
    <recommendedName>
        <fullName evidence="6">ELP3-like N-terminal domain-containing protein</fullName>
    </recommendedName>
</protein>
<gene>
    <name evidence="7" type="ORF">METZ01_LOCUS173441</name>
</gene>
<dbReference type="GO" id="GO:0046872">
    <property type="term" value="F:metal ion binding"/>
    <property type="evidence" value="ECO:0007669"/>
    <property type="project" value="UniProtKB-KW"/>
</dbReference>
<evidence type="ECO:0000256" key="3">
    <source>
        <dbReference type="ARBA" id="ARBA00022723"/>
    </source>
</evidence>
<keyword evidence="2" id="KW-0949">S-adenosyl-L-methionine</keyword>
<dbReference type="AlphaFoldDB" id="A0A382C579"/>
<evidence type="ECO:0000256" key="1">
    <source>
        <dbReference type="ARBA" id="ARBA00022485"/>
    </source>
</evidence>
<evidence type="ECO:0000256" key="5">
    <source>
        <dbReference type="ARBA" id="ARBA00023014"/>
    </source>
</evidence>
<keyword evidence="3" id="KW-0479">Metal-binding</keyword>
<dbReference type="InterPro" id="IPR056591">
    <property type="entry name" value="ELP3-like_N"/>
</dbReference>
<accession>A0A382C579</accession>
<dbReference type="GO" id="GO:0005737">
    <property type="term" value="C:cytoplasm"/>
    <property type="evidence" value="ECO:0007669"/>
    <property type="project" value="TreeGrafter"/>
</dbReference>
<keyword evidence="5" id="KW-0411">Iron-sulfur</keyword>